<dbReference type="Pfam" id="PF14111">
    <property type="entry name" value="DUF4283"/>
    <property type="match status" value="1"/>
</dbReference>
<feature type="domain" description="DUF4283" evidence="1">
    <location>
        <begin position="11"/>
        <end position="74"/>
    </location>
</feature>
<reference evidence="3" key="1">
    <citation type="journal article" date="2019" name="Curr. Biol.">
        <title>Genome Sequence of Striga asiatica Provides Insight into the Evolution of Plant Parasitism.</title>
        <authorList>
            <person name="Yoshida S."/>
            <person name="Kim S."/>
            <person name="Wafula E.K."/>
            <person name="Tanskanen J."/>
            <person name="Kim Y.M."/>
            <person name="Honaas L."/>
            <person name="Yang Z."/>
            <person name="Spallek T."/>
            <person name="Conn C.E."/>
            <person name="Ichihashi Y."/>
            <person name="Cheong K."/>
            <person name="Cui S."/>
            <person name="Der J.P."/>
            <person name="Gundlach H."/>
            <person name="Jiao Y."/>
            <person name="Hori C."/>
            <person name="Ishida J.K."/>
            <person name="Kasahara H."/>
            <person name="Kiba T."/>
            <person name="Kim M.S."/>
            <person name="Koo N."/>
            <person name="Laohavisit A."/>
            <person name="Lee Y.H."/>
            <person name="Lumba S."/>
            <person name="McCourt P."/>
            <person name="Mortimer J.C."/>
            <person name="Mutuku J.M."/>
            <person name="Nomura T."/>
            <person name="Sasaki-Sekimoto Y."/>
            <person name="Seto Y."/>
            <person name="Wang Y."/>
            <person name="Wakatake T."/>
            <person name="Sakakibara H."/>
            <person name="Demura T."/>
            <person name="Yamaguchi S."/>
            <person name="Yoneyama K."/>
            <person name="Manabe R.I."/>
            <person name="Nelson D.C."/>
            <person name="Schulman A.H."/>
            <person name="Timko M.P."/>
            <person name="dePamphilis C.W."/>
            <person name="Choi D."/>
            <person name="Shirasu K."/>
        </authorList>
    </citation>
    <scope>NUCLEOTIDE SEQUENCE [LARGE SCALE GENOMIC DNA]</scope>
    <source>
        <strain evidence="3">cv. UVA1</strain>
    </source>
</reference>
<sequence length="177" mass="19914">MWHRIYGEKRVNFGAFKATIISLWGMRAPISVRNLGNNMFQFIFHNIEEKEWILQGKSWNFDGQYLILKEWDPGTLAVTVPVLPANIGISAQVNESSPNVVVSVEHSGSLPTKDPLPLSCADLVERKPRVSLPSQGEKMQIHNKGLSSVIRVMTKEEVYTHASPQNHIAKTTHNLDD</sequence>
<proteinExistence type="predicted"/>
<evidence type="ECO:0000313" key="2">
    <source>
        <dbReference type="EMBL" id="GER29363.1"/>
    </source>
</evidence>
<dbReference type="Proteomes" id="UP000325081">
    <property type="component" value="Unassembled WGS sequence"/>
</dbReference>
<protein>
    <submittedName>
        <fullName evidence="2">Zinc ion binding</fullName>
    </submittedName>
</protein>
<comment type="caution">
    <text evidence="2">The sequence shown here is derived from an EMBL/GenBank/DDBJ whole genome shotgun (WGS) entry which is preliminary data.</text>
</comment>
<accession>A0A5A7P931</accession>
<evidence type="ECO:0000313" key="3">
    <source>
        <dbReference type="Proteomes" id="UP000325081"/>
    </source>
</evidence>
<evidence type="ECO:0000259" key="1">
    <source>
        <dbReference type="Pfam" id="PF14111"/>
    </source>
</evidence>
<gene>
    <name evidence="2" type="ORF">STAS_05221</name>
</gene>
<name>A0A5A7P931_STRAF</name>
<dbReference type="InterPro" id="IPR025558">
    <property type="entry name" value="DUF4283"/>
</dbReference>
<dbReference type="EMBL" id="BKCP01003669">
    <property type="protein sequence ID" value="GER29363.1"/>
    <property type="molecule type" value="Genomic_DNA"/>
</dbReference>
<keyword evidence="3" id="KW-1185">Reference proteome</keyword>
<dbReference type="OrthoDB" id="1461917at2759"/>
<dbReference type="AlphaFoldDB" id="A0A5A7P931"/>
<organism evidence="2 3">
    <name type="scientific">Striga asiatica</name>
    <name type="common">Asiatic witchweed</name>
    <name type="synonym">Buchnera asiatica</name>
    <dbReference type="NCBI Taxonomy" id="4170"/>
    <lineage>
        <taxon>Eukaryota</taxon>
        <taxon>Viridiplantae</taxon>
        <taxon>Streptophyta</taxon>
        <taxon>Embryophyta</taxon>
        <taxon>Tracheophyta</taxon>
        <taxon>Spermatophyta</taxon>
        <taxon>Magnoliopsida</taxon>
        <taxon>eudicotyledons</taxon>
        <taxon>Gunneridae</taxon>
        <taxon>Pentapetalae</taxon>
        <taxon>asterids</taxon>
        <taxon>lamiids</taxon>
        <taxon>Lamiales</taxon>
        <taxon>Orobanchaceae</taxon>
        <taxon>Buchnereae</taxon>
        <taxon>Striga</taxon>
    </lineage>
</organism>